<dbReference type="CDD" id="cd02850">
    <property type="entry name" value="E_set_Cellulase_N"/>
    <property type="match status" value="1"/>
</dbReference>
<dbReference type="InterPro" id="IPR001701">
    <property type="entry name" value="Glyco_hydro_9"/>
</dbReference>
<keyword evidence="5" id="KW-0624">Polysaccharide degradation</keyword>
<evidence type="ECO:0000256" key="3">
    <source>
        <dbReference type="ARBA" id="ARBA00023277"/>
    </source>
</evidence>
<evidence type="ECO:0000259" key="6">
    <source>
        <dbReference type="Pfam" id="PF00759"/>
    </source>
</evidence>
<comment type="caution">
    <text evidence="8">The sequence shown here is derived from an EMBL/GenBank/DDBJ whole genome shotgun (WGS) entry which is preliminary data.</text>
</comment>
<dbReference type="Gene3D" id="2.60.40.10">
    <property type="entry name" value="Immunoglobulins"/>
    <property type="match status" value="1"/>
</dbReference>
<dbReference type="GO" id="GO:0008810">
    <property type="term" value="F:cellulase activity"/>
    <property type="evidence" value="ECO:0007669"/>
    <property type="project" value="UniProtKB-EC"/>
</dbReference>
<dbReference type="InterPro" id="IPR014756">
    <property type="entry name" value="Ig_E-set"/>
</dbReference>
<evidence type="ECO:0000256" key="1">
    <source>
        <dbReference type="ARBA" id="ARBA00007072"/>
    </source>
</evidence>
<reference evidence="8 9" key="1">
    <citation type="submission" date="2023-07" db="EMBL/GenBank/DDBJ databases">
        <title>Sorghum-associated microbial communities from plants grown in Nebraska, USA.</title>
        <authorList>
            <person name="Schachtman D."/>
        </authorList>
    </citation>
    <scope>NUCLEOTIDE SEQUENCE [LARGE SCALE GENOMIC DNA]</scope>
    <source>
        <strain evidence="8 9">BE332</strain>
    </source>
</reference>
<dbReference type="EMBL" id="JAUSVB010000006">
    <property type="protein sequence ID" value="MDQ0375518.1"/>
    <property type="molecule type" value="Genomic_DNA"/>
</dbReference>
<dbReference type="RefSeq" id="WP_307494321.1">
    <property type="nucleotide sequence ID" value="NZ_JAUSVB010000006.1"/>
</dbReference>
<dbReference type="Gene3D" id="1.50.10.10">
    <property type="match status" value="1"/>
</dbReference>
<dbReference type="Pfam" id="PF00759">
    <property type="entry name" value="Glyco_hydro_9"/>
    <property type="match status" value="1"/>
</dbReference>
<feature type="domain" description="Glycoside hydrolase family 9" evidence="6">
    <location>
        <begin position="109"/>
        <end position="550"/>
    </location>
</feature>
<protein>
    <submittedName>
        <fullName evidence="8">Endoglucanase</fullName>
        <ecNumber evidence="8">3.2.1.4</ecNumber>
    </submittedName>
</protein>
<keyword evidence="2 8" id="KW-0378">Hydrolase</keyword>
<proteinExistence type="inferred from homology"/>
<dbReference type="PANTHER" id="PTHR22298">
    <property type="entry name" value="ENDO-1,4-BETA-GLUCANASE"/>
    <property type="match status" value="1"/>
</dbReference>
<evidence type="ECO:0000256" key="2">
    <source>
        <dbReference type="ARBA" id="ARBA00022801"/>
    </source>
</evidence>
<dbReference type="SUPFAM" id="SSF81296">
    <property type="entry name" value="E set domains"/>
    <property type="match status" value="1"/>
</dbReference>
<evidence type="ECO:0000313" key="8">
    <source>
        <dbReference type="EMBL" id="MDQ0375518.1"/>
    </source>
</evidence>
<keyword evidence="3" id="KW-0119">Carbohydrate metabolism</keyword>
<accession>A0ABU0EKC7</accession>
<evidence type="ECO:0000256" key="4">
    <source>
        <dbReference type="ARBA" id="ARBA00023295"/>
    </source>
</evidence>
<gene>
    <name evidence="8" type="ORF">J2X26_003856</name>
</gene>
<dbReference type="EC" id="3.2.1.4" evidence="8"/>
<keyword evidence="9" id="KW-1185">Reference proteome</keyword>
<feature type="domain" description="Cellulase Ig-like" evidence="7">
    <location>
        <begin position="15"/>
        <end position="93"/>
    </location>
</feature>
<organism evidence="8 9">
    <name type="scientific">Cellulomonas humilata</name>
    <dbReference type="NCBI Taxonomy" id="144055"/>
    <lineage>
        <taxon>Bacteria</taxon>
        <taxon>Bacillati</taxon>
        <taxon>Actinomycetota</taxon>
        <taxon>Actinomycetes</taxon>
        <taxon>Micrococcales</taxon>
        <taxon>Cellulomonadaceae</taxon>
        <taxon>Cellulomonas</taxon>
    </lineage>
</organism>
<keyword evidence="4 8" id="KW-0326">Glycosidase</keyword>
<dbReference type="Proteomes" id="UP001239626">
    <property type="component" value="Unassembled WGS sequence"/>
</dbReference>
<name>A0ABU0EKC7_9CELL</name>
<dbReference type="InterPro" id="IPR012341">
    <property type="entry name" value="6hp_glycosidase-like_sf"/>
</dbReference>
<dbReference type="SUPFAM" id="SSF48208">
    <property type="entry name" value="Six-hairpin glycosidases"/>
    <property type="match status" value="1"/>
</dbReference>
<dbReference type="Pfam" id="PF02927">
    <property type="entry name" value="CelD_N"/>
    <property type="match status" value="1"/>
</dbReference>
<evidence type="ECO:0000259" key="7">
    <source>
        <dbReference type="Pfam" id="PF02927"/>
    </source>
</evidence>
<comment type="similarity">
    <text evidence="1">Belongs to the glycosyl hydrolase 9 (cellulase E) family.</text>
</comment>
<dbReference type="InterPro" id="IPR013783">
    <property type="entry name" value="Ig-like_fold"/>
</dbReference>
<sequence length="556" mass="60076">MTFPAWSVQDIVAGRPAVRVNQLGYVPGLPMRATLVSADVDPVAFTVVRDDGLVAHEGRSAPWPDRPEPTSGLPVHVLDLGALGEGTFRVEAPPSRSHPFRVGARLHADLRDDALRFFSLMRSGTEILVPGYERPAGHRDTAVPAWTGPDAQRLYPGWHDDGTYDVSGGWYDAGDYGKYVTSGAIAVWQLLGILDLVPRRGDILEECRWQLDWLLRMQVPPGRPLAGLAFHRVHGTTWSPVPGWPHLDPTERVLHRPSTTAALHLAAAAAAGARHFRSVDPTYAHRLETAARSAYDAARLHPDVLAPDDHARHGGGPYDDGEVGDDLYWAATELWLATGDHAYEVEVLRAAEHASDPFDAAGFDFNDVSAPARLDLALHGGGLADHDRVVDSVRDGADRLVALQAQQPWGQPYAPADGWGWGSNGRLLNNLVVLGVAHLVTGETAYRDAVATGVDYVLGRNALGQSYVTGYGADHSHHQRTRQFGHDLDPAMPPPPPGALAGGANSVPAPDFPYDTRLVGLPPQLCYLDEPTSEVTNDVCVRWNAPLAWVAAFLTG</sequence>
<evidence type="ECO:0000313" key="9">
    <source>
        <dbReference type="Proteomes" id="UP001239626"/>
    </source>
</evidence>
<dbReference type="InterPro" id="IPR004197">
    <property type="entry name" value="Cellulase_Ig-like"/>
</dbReference>
<evidence type="ECO:0000256" key="5">
    <source>
        <dbReference type="ARBA" id="ARBA00023326"/>
    </source>
</evidence>
<dbReference type="InterPro" id="IPR008928">
    <property type="entry name" value="6-hairpin_glycosidase_sf"/>
</dbReference>